<feature type="compositionally biased region" description="Basic and acidic residues" evidence="5">
    <location>
        <begin position="232"/>
        <end position="269"/>
    </location>
</feature>
<dbReference type="Proteomes" id="UP000308133">
    <property type="component" value="Unassembled WGS sequence"/>
</dbReference>
<sequence>MDADRPRVFLDVSIDTSPAGRLVIELFSDKAPKTCENFRALCNGSHNDLTYASSPFHRVIDEFMIQGGDITKGDGTGGTSIYGEEFEDENLSWREIDAAGLVCMANRGPGTNSSQFFITLEPTPHLNGKHTIFGRVITGQDLLKTIANVPVDKNDRPKVPVLIARCGELERKRPAKPIAAPAPTSARGRRRQSGSRSRSASRHRSRSISRDKQEEDRLDRRGGDTKKRRRRSDHEADETFRGRPKTRSESRSPARKGSPEAKDERETAKTRTNGAAQSPPRKHRRVRSRSPSRSESRGGRREKLRRSRSRSAEGHEGRRRRHEYRDRDYREGREPKGDRREDWRGDKRRGDGGDRRRRDERDVGRRDDRDERRDNRGGYWDRDRGGTRFGDRTQDSYRGYGQRRNGGGDGRLNDGRLGSDGRLGGDGDDNTPESGIKFKGRGSMKYREPNQRW</sequence>
<feature type="domain" description="PPIase cyclophilin-type" evidence="6">
    <location>
        <begin position="9"/>
        <end position="168"/>
    </location>
</feature>
<gene>
    <name evidence="7" type="ORF">C1H76_1069</name>
</gene>
<protein>
    <recommendedName>
        <fullName evidence="2">peptidylprolyl isomerase</fullName>
        <ecNumber evidence="2">5.2.1.8</ecNumber>
    </recommendedName>
</protein>
<dbReference type="PRINTS" id="PR00153">
    <property type="entry name" value="CSAPPISMRASE"/>
</dbReference>
<feature type="compositionally biased region" description="Basic and acidic residues" evidence="5">
    <location>
        <begin position="292"/>
        <end position="301"/>
    </location>
</feature>
<dbReference type="FunFam" id="2.40.100.10:FF:000025">
    <property type="entry name" value="Peptidyl-prolyl cis-trans isomerase CYP19-2"/>
    <property type="match status" value="1"/>
</dbReference>
<proteinExistence type="predicted"/>
<keyword evidence="4 7" id="KW-0413">Isomerase</keyword>
<evidence type="ECO:0000256" key="4">
    <source>
        <dbReference type="ARBA" id="ARBA00023235"/>
    </source>
</evidence>
<reference evidence="7 8" key="1">
    <citation type="submission" date="2018-02" db="EMBL/GenBank/DDBJ databases">
        <title>Draft genome sequences of Elsinoe sp., causing black scab on jojoba.</title>
        <authorList>
            <person name="Stodart B."/>
            <person name="Jeffress S."/>
            <person name="Ash G."/>
            <person name="Arun Chinnappa K."/>
        </authorList>
    </citation>
    <scope>NUCLEOTIDE SEQUENCE [LARGE SCALE GENOMIC DNA]</scope>
    <source>
        <strain evidence="7 8">Hillstone_2</strain>
    </source>
</reference>
<dbReference type="PANTHER" id="PTHR11071">
    <property type="entry name" value="PEPTIDYL-PROLYL CIS-TRANS ISOMERASE"/>
    <property type="match status" value="1"/>
</dbReference>
<evidence type="ECO:0000313" key="7">
    <source>
        <dbReference type="EMBL" id="TKX26537.1"/>
    </source>
</evidence>
<dbReference type="SUPFAM" id="SSF50891">
    <property type="entry name" value="Cyclophilin-like"/>
    <property type="match status" value="1"/>
</dbReference>
<dbReference type="EC" id="5.2.1.8" evidence="2"/>
<dbReference type="AlphaFoldDB" id="A0A4U7BEQ0"/>
<feature type="compositionally biased region" description="Basic residues" evidence="5">
    <location>
        <begin position="280"/>
        <end position="290"/>
    </location>
</feature>
<dbReference type="EMBL" id="PTQR01000012">
    <property type="protein sequence ID" value="TKX26537.1"/>
    <property type="molecule type" value="Genomic_DNA"/>
</dbReference>
<organism evidence="7 8">
    <name type="scientific">Elsinoe australis</name>
    <dbReference type="NCBI Taxonomy" id="40998"/>
    <lineage>
        <taxon>Eukaryota</taxon>
        <taxon>Fungi</taxon>
        <taxon>Dikarya</taxon>
        <taxon>Ascomycota</taxon>
        <taxon>Pezizomycotina</taxon>
        <taxon>Dothideomycetes</taxon>
        <taxon>Dothideomycetidae</taxon>
        <taxon>Myriangiales</taxon>
        <taxon>Elsinoaceae</taxon>
        <taxon>Elsinoe</taxon>
    </lineage>
</organism>
<keyword evidence="3" id="KW-0697">Rotamase</keyword>
<feature type="compositionally biased region" description="Low complexity" evidence="5">
    <location>
        <begin position="176"/>
        <end position="186"/>
    </location>
</feature>
<comment type="catalytic activity">
    <reaction evidence="1">
        <text>[protein]-peptidylproline (omega=180) = [protein]-peptidylproline (omega=0)</text>
        <dbReference type="Rhea" id="RHEA:16237"/>
        <dbReference type="Rhea" id="RHEA-COMP:10747"/>
        <dbReference type="Rhea" id="RHEA-COMP:10748"/>
        <dbReference type="ChEBI" id="CHEBI:83833"/>
        <dbReference type="ChEBI" id="CHEBI:83834"/>
        <dbReference type="EC" id="5.2.1.8"/>
    </reaction>
</comment>
<evidence type="ECO:0000256" key="5">
    <source>
        <dbReference type="SAM" id="MobiDB-lite"/>
    </source>
</evidence>
<dbReference type="GO" id="GO:0006457">
    <property type="term" value="P:protein folding"/>
    <property type="evidence" value="ECO:0007669"/>
    <property type="project" value="InterPro"/>
</dbReference>
<dbReference type="Pfam" id="PF00160">
    <property type="entry name" value="Pro_isomerase"/>
    <property type="match status" value="1"/>
</dbReference>
<feature type="compositionally biased region" description="Basic and acidic residues" evidence="5">
    <location>
        <begin position="323"/>
        <end position="395"/>
    </location>
</feature>
<dbReference type="InterPro" id="IPR002130">
    <property type="entry name" value="Cyclophilin-type_PPIase_dom"/>
</dbReference>
<evidence type="ECO:0000259" key="6">
    <source>
        <dbReference type="PROSITE" id="PS50072"/>
    </source>
</evidence>
<evidence type="ECO:0000313" key="8">
    <source>
        <dbReference type="Proteomes" id="UP000308133"/>
    </source>
</evidence>
<dbReference type="PROSITE" id="PS50072">
    <property type="entry name" value="CSA_PPIASE_2"/>
    <property type="match status" value="1"/>
</dbReference>
<dbReference type="GO" id="GO:0016018">
    <property type="term" value="F:cyclosporin A binding"/>
    <property type="evidence" value="ECO:0007669"/>
    <property type="project" value="TreeGrafter"/>
</dbReference>
<evidence type="ECO:0000256" key="1">
    <source>
        <dbReference type="ARBA" id="ARBA00000971"/>
    </source>
</evidence>
<evidence type="ECO:0000256" key="3">
    <source>
        <dbReference type="ARBA" id="ARBA00023110"/>
    </source>
</evidence>
<accession>A0A4U7BEQ0</accession>
<dbReference type="InterPro" id="IPR020892">
    <property type="entry name" value="Cyclophilin-type_PPIase_CS"/>
</dbReference>
<dbReference type="GO" id="GO:0005737">
    <property type="term" value="C:cytoplasm"/>
    <property type="evidence" value="ECO:0007669"/>
    <property type="project" value="TreeGrafter"/>
</dbReference>
<name>A0A4U7BEQ0_9PEZI</name>
<evidence type="ECO:0000256" key="2">
    <source>
        <dbReference type="ARBA" id="ARBA00013194"/>
    </source>
</evidence>
<dbReference type="PANTHER" id="PTHR11071:SF561">
    <property type="entry name" value="PEPTIDYL-PROLYL CIS-TRANS ISOMERASE D-RELATED"/>
    <property type="match status" value="1"/>
</dbReference>
<feature type="compositionally biased region" description="Basic residues" evidence="5">
    <location>
        <begin position="187"/>
        <end position="207"/>
    </location>
</feature>
<feature type="compositionally biased region" description="Basic and acidic residues" evidence="5">
    <location>
        <begin position="208"/>
        <end position="225"/>
    </location>
</feature>
<feature type="compositionally biased region" description="Basic and acidic residues" evidence="5">
    <location>
        <begin position="411"/>
        <end position="425"/>
    </location>
</feature>
<comment type="caution">
    <text evidence="7">The sequence shown here is derived from an EMBL/GenBank/DDBJ whole genome shotgun (WGS) entry which is preliminary data.</text>
</comment>
<dbReference type="GO" id="GO:0003755">
    <property type="term" value="F:peptidyl-prolyl cis-trans isomerase activity"/>
    <property type="evidence" value="ECO:0007669"/>
    <property type="project" value="UniProtKB-KW"/>
</dbReference>
<feature type="region of interest" description="Disordered" evidence="5">
    <location>
        <begin position="173"/>
        <end position="453"/>
    </location>
</feature>
<dbReference type="Gene3D" id="2.40.100.10">
    <property type="entry name" value="Cyclophilin-like"/>
    <property type="match status" value="1"/>
</dbReference>
<dbReference type="InterPro" id="IPR029000">
    <property type="entry name" value="Cyclophilin-like_dom_sf"/>
</dbReference>
<dbReference type="PROSITE" id="PS00170">
    <property type="entry name" value="CSA_PPIASE_1"/>
    <property type="match status" value="1"/>
</dbReference>